<keyword evidence="2" id="KW-1185">Reference proteome</keyword>
<evidence type="ECO:0008006" key="3">
    <source>
        <dbReference type="Google" id="ProtNLM"/>
    </source>
</evidence>
<proteinExistence type="predicted"/>
<organism evidence="1 2">
    <name type="scientific">Porites lobata</name>
    <dbReference type="NCBI Taxonomy" id="104759"/>
    <lineage>
        <taxon>Eukaryota</taxon>
        <taxon>Metazoa</taxon>
        <taxon>Cnidaria</taxon>
        <taxon>Anthozoa</taxon>
        <taxon>Hexacorallia</taxon>
        <taxon>Scleractinia</taxon>
        <taxon>Fungiina</taxon>
        <taxon>Poritidae</taxon>
        <taxon>Porites</taxon>
    </lineage>
</organism>
<dbReference type="EMBL" id="CALNXK010000017">
    <property type="protein sequence ID" value="CAH3104722.1"/>
    <property type="molecule type" value="Genomic_DNA"/>
</dbReference>
<dbReference type="PANTHER" id="PTHR46579">
    <property type="entry name" value="F5/8 TYPE C DOMAIN-CONTAINING PROTEIN-RELATED"/>
    <property type="match status" value="1"/>
</dbReference>
<dbReference type="Proteomes" id="UP001159405">
    <property type="component" value="Unassembled WGS sequence"/>
</dbReference>
<protein>
    <recommendedName>
        <fullName evidence="3">Transposase domain-containing protein</fullName>
    </recommendedName>
</protein>
<reference evidence="1 2" key="1">
    <citation type="submission" date="2022-05" db="EMBL/GenBank/DDBJ databases">
        <authorList>
            <consortium name="Genoscope - CEA"/>
            <person name="William W."/>
        </authorList>
    </citation>
    <scope>NUCLEOTIDE SEQUENCE [LARGE SCALE GENOMIC DNA]</scope>
</reference>
<sequence length="544" mass="62301">MYHEKMRPDVLMEFWNIAGEDVNEDFPQGLSNVPTVDVSETSRIIASARAIVRWMLIFLCLWSSFCSLSDNAFEALLAFLRAVFDSLGTIFPIVERFGMLLPKSLHLLRKQLGLDRDKRKVSKNCTFVQYPHHRQHFRRTACREPLLKEVTLKTGETKLYPFKVYCYNSCDVPAARKVCGFTGHASNVGCSKCQKHFPGTVATKIDFSGFDPSPLRSNQEHRQQAQEILNQTSAGDCSSLEQKYGTRYSELMQLPYFDCVRFHIVDPMHNLFTGTAKHVMRNIWLDSDKPLLDKNDLLQVQEKLDKVKVPASVGRMPKKIRNNYGGFTADQWKTFTVIFSIYSLWNILPKDDLELWREFVLACSYLCASVITEAKAMLAHTHLLNFGKRFEELYGKETVTPNMHLHTHLLDCVLDYGPVYAFWLFSFERYNGILGEYGTNQRAVEIQLMRKFTSNQSMKDIPHPDLFQERFKPLLSRLTSKQSGTLQEGSSNEDDKSFFHKSSMQVASPLALYKEVISGPVQSPCSCAVDLLPEIVLMLVTFVI</sequence>
<gene>
    <name evidence="1" type="ORF">PLOB_00012490</name>
</gene>
<name>A0ABN8NH13_9CNID</name>
<evidence type="ECO:0000313" key="1">
    <source>
        <dbReference type="EMBL" id="CAH3104722.1"/>
    </source>
</evidence>
<comment type="caution">
    <text evidence="1">The sequence shown here is derived from an EMBL/GenBank/DDBJ whole genome shotgun (WGS) entry which is preliminary data.</text>
</comment>
<accession>A0ABN8NH13</accession>
<evidence type="ECO:0000313" key="2">
    <source>
        <dbReference type="Proteomes" id="UP001159405"/>
    </source>
</evidence>
<dbReference type="PANTHER" id="PTHR46579:SF2">
    <property type="entry name" value="C2H2-TYPE DOMAIN-CONTAINING PROTEIN"/>
    <property type="match status" value="1"/>
</dbReference>